<dbReference type="EMBL" id="FUYC01000005">
    <property type="protein sequence ID" value="SKA82440.1"/>
    <property type="molecule type" value="Genomic_DNA"/>
</dbReference>
<evidence type="ECO:0000256" key="1">
    <source>
        <dbReference type="SAM" id="SignalP"/>
    </source>
</evidence>
<name>A0A1T4WYK9_9BACT</name>
<keyword evidence="3" id="KW-1185">Reference proteome</keyword>
<dbReference type="InterPro" id="IPR019613">
    <property type="entry name" value="DUF4198"/>
</dbReference>
<reference evidence="2 3" key="1">
    <citation type="submission" date="2017-02" db="EMBL/GenBank/DDBJ databases">
        <authorList>
            <person name="Peterson S.W."/>
        </authorList>
    </citation>
    <scope>NUCLEOTIDE SEQUENCE [LARGE SCALE GENOMIC DNA]</scope>
    <source>
        <strain evidence="2 3">DSM 16080</strain>
    </source>
</reference>
<feature type="chain" id="PRO_5012233677" evidence="1">
    <location>
        <begin position="24"/>
        <end position="275"/>
    </location>
</feature>
<dbReference type="RefSeq" id="WP_078717119.1">
    <property type="nucleotide sequence ID" value="NZ_FUYC01000005.1"/>
</dbReference>
<dbReference type="STRING" id="1121449.SAMN02745704_01557"/>
<evidence type="ECO:0000313" key="3">
    <source>
        <dbReference type="Proteomes" id="UP000190027"/>
    </source>
</evidence>
<gene>
    <name evidence="2" type="ORF">SAMN02745704_01557</name>
</gene>
<feature type="signal peptide" evidence="1">
    <location>
        <begin position="1"/>
        <end position="23"/>
    </location>
</feature>
<protein>
    <submittedName>
        <fullName evidence="2">Cobalt/nickel transport protein</fullName>
    </submittedName>
</protein>
<dbReference type="OrthoDB" id="9780723at2"/>
<sequence length="275" mass="30063">MKKGLIAALCALAVLTMALPASAHFMMLNTPEIALEKGGDLDFRIVFTHPAEAGHTMDMGGAEDFYAIYQRGDNPAKKIELKSYLQEIKWTNPASSGTGFSALIPKKLVRSMGDYTFVFKPGYYFEEEEGIYMQQITKLVANVGGIPGNWAEPAGLPCEIVPLIKPYGVWTGNVFKARVLSDGKPVAGAEVEVEFMSHMPDFKANAMHEASSVDYPHDAFVTQTIFSDSEGYITFGVPKAGWWGFAALGVGPDTEYKGKELSQDAVLWIKAVDMK</sequence>
<keyword evidence="1" id="KW-0732">Signal</keyword>
<dbReference type="Pfam" id="PF10670">
    <property type="entry name" value="DUF4198"/>
    <property type="match status" value="1"/>
</dbReference>
<organism evidence="2 3">
    <name type="scientific">Paucidesulfovibrio gracilis DSM 16080</name>
    <dbReference type="NCBI Taxonomy" id="1121449"/>
    <lineage>
        <taxon>Bacteria</taxon>
        <taxon>Pseudomonadati</taxon>
        <taxon>Thermodesulfobacteriota</taxon>
        <taxon>Desulfovibrionia</taxon>
        <taxon>Desulfovibrionales</taxon>
        <taxon>Desulfovibrionaceae</taxon>
        <taxon>Paucidesulfovibrio</taxon>
    </lineage>
</organism>
<dbReference type="AlphaFoldDB" id="A0A1T4WYK9"/>
<evidence type="ECO:0000313" key="2">
    <source>
        <dbReference type="EMBL" id="SKA82440.1"/>
    </source>
</evidence>
<accession>A0A1T4WYK9</accession>
<dbReference type="Proteomes" id="UP000190027">
    <property type="component" value="Unassembled WGS sequence"/>
</dbReference>
<proteinExistence type="predicted"/>